<reference evidence="2" key="1">
    <citation type="submission" date="2019-08" db="EMBL/GenBank/DDBJ databases">
        <title>The complete genome of Acinetobacter defluvii strain WCHAD010030.</title>
        <authorList>
            <person name="Hu Y."/>
            <person name="Qin J."/>
            <person name="Feng Y."/>
            <person name="Zong Z."/>
        </authorList>
    </citation>
    <scope>NUCLEOTIDE SEQUENCE</scope>
    <source>
        <strain evidence="2">WCHA30</strain>
    </source>
</reference>
<dbReference type="STRING" id="1871111.GCA_001704615_02907"/>
<feature type="chain" id="PRO_5015542073" evidence="1">
    <location>
        <begin position="21"/>
        <end position="168"/>
    </location>
</feature>
<name>A0A2S2FB84_9GAMM</name>
<dbReference type="EMBL" id="CP029397">
    <property type="protein sequence ID" value="AWL28236.1"/>
    <property type="molecule type" value="Genomic_DNA"/>
</dbReference>
<sequence length="168" mass="18755">MFYKTILMLIISTTWMTAHASESKVSSRYGKFQIKESQTYPQGALYFNQKLVTPVIEGNNGLSIENIYKLQNNDVALVEEIGGSGCPVTLYFVKVTPTKQLTVSPAFGSCSDLIKVSAQTNQIVITMPDFMGAPESEEQERQVAKHKMTYIYDGNVVKENGKILKRSE</sequence>
<dbReference type="OrthoDB" id="7280596at2"/>
<evidence type="ECO:0000313" key="2">
    <source>
        <dbReference type="EMBL" id="AWL28236.1"/>
    </source>
</evidence>
<evidence type="ECO:0000313" key="3">
    <source>
        <dbReference type="Proteomes" id="UP000245977"/>
    </source>
</evidence>
<keyword evidence="3" id="KW-1185">Reference proteome</keyword>
<accession>A0A2S2FB84</accession>
<evidence type="ECO:0000256" key="1">
    <source>
        <dbReference type="SAM" id="SignalP"/>
    </source>
</evidence>
<feature type="signal peptide" evidence="1">
    <location>
        <begin position="1"/>
        <end position="20"/>
    </location>
</feature>
<gene>
    <name evidence="2" type="ORF">DJ533_06420</name>
</gene>
<dbReference type="AlphaFoldDB" id="A0A2S2FB84"/>
<proteinExistence type="predicted"/>
<dbReference type="RefSeq" id="WP_065993663.1">
    <property type="nucleotide sequence ID" value="NZ_CP029397.2"/>
</dbReference>
<organism evidence="2 3">
    <name type="scientific">Acinetobacter defluvii</name>
    <dbReference type="NCBI Taxonomy" id="1871111"/>
    <lineage>
        <taxon>Bacteria</taxon>
        <taxon>Pseudomonadati</taxon>
        <taxon>Pseudomonadota</taxon>
        <taxon>Gammaproteobacteria</taxon>
        <taxon>Moraxellales</taxon>
        <taxon>Moraxellaceae</taxon>
        <taxon>Acinetobacter</taxon>
    </lineage>
</organism>
<keyword evidence="1" id="KW-0732">Signal</keyword>
<dbReference type="Proteomes" id="UP000245977">
    <property type="component" value="Chromosome"/>
</dbReference>
<dbReference type="KEGG" id="adv:DJ533_06420"/>
<protein>
    <submittedName>
        <fullName evidence="2">Uncharacterized protein</fullName>
    </submittedName>
</protein>